<organism evidence="9 10">
    <name type="scientific">Olivibacter domesticus</name>
    <name type="common">Pseudosphingobacterium domesticum</name>
    <dbReference type="NCBI Taxonomy" id="407022"/>
    <lineage>
        <taxon>Bacteria</taxon>
        <taxon>Pseudomonadati</taxon>
        <taxon>Bacteroidota</taxon>
        <taxon>Sphingobacteriia</taxon>
        <taxon>Sphingobacteriales</taxon>
        <taxon>Sphingobacteriaceae</taxon>
        <taxon>Olivibacter</taxon>
    </lineage>
</organism>
<dbReference type="PANTHER" id="PTHR30026">
    <property type="entry name" value="OUTER MEMBRANE PROTEIN TOLC"/>
    <property type="match status" value="1"/>
</dbReference>
<dbReference type="RefSeq" id="WP_093316915.1">
    <property type="nucleotide sequence ID" value="NZ_FOAF01000001.1"/>
</dbReference>
<evidence type="ECO:0000256" key="5">
    <source>
        <dbReference type="ARBA" id="ARBA00022692"/>
    </source>
</evidence>
<dbReference type="InterPro" id="IPR051906">
    <property type="entry name" value="TolC-like"/>
</dbReference>
<comment type="similarity">
    <text evidence="2">Belongs to the outer membrane factor (OMF) (TC 1.B.17) family.</text>
</comment>
<evidence type="ECO:0000256" key="1">
    <source>
        <dbReference type="ARBA" id="ARBA00004442"/>
    </source>
</evidence>
<reference evidence="10" key="1">
    <citation type="submission" date="2016-10" db="EMBL/GenBank/DDBJ databases">
        <authorList>
            <person name="Varghese N."/>
            <person name="Submissions S."/>
        </authorList>
    </citation>
    <scope>NUCLEOTIDE SEQUENCE [LARGE SCALE GENOMIC DNA]</scope>
    <source>
        <strain evidence="10">DSM 18733</strain>
    </source>
</reference>
<dbReference type="PANTHER" id="PTHR30026:SF20">
    <property type="entry name" value="OUTER MEMBRANE PROTEIN TOLC"/>
    <property type="match status" value="1"/>
</dbReference>
<keyword evidence="3" id="KW-0813">Transport</keyword>
<comment type="subcellular location">
    <subcellularLocation>
        <location evidence="1">Cell outer membrane</location>
    </subcellularLocation>
</comment>
<dbReference type="GO" id="GO:1990281">
    <property type="term" value="C:efflux pump complex"/>
    <property type="evidence" value="ECO:0007669"/>
    <property type="project" value="TreeGrafter"/>
</dbReference>
<dbReference type="Pfam" id="PF02321">
    <property type="entry name" value="OEP"/>
    <property type="match status" value="2"/>
</dbReference>
<gene>
    <name evidence="9" type="ORF">SAMN05661044_00203</name>
</gene>
<dbReference type="Proteomes" id="UP000199421">
    <property type="component" value="Unassembled WGS sequence"/>
</dbReference>
<sequence length="462" mass="52197">MLKHFSLLGYSMLCSILLCYGQEKPAPITLHQLLQLVKQHAPSLQTDAATLAIRESQIKKTANNRSPDLHLSYQTDLGSNNNVAGPYFGFGIVPTNNRGVRENSEYHAVSSSLGIAAFQWEFANFGAYRAQRALAEGDLTVEANKFTQAQFDLQSFTIYSYLQLLKLNDLSVIQQRNIERNIEIHRSILALAKSGIRAGVDTSMAEAELSRARLQQIDLKNQENQLKIRIAAVSGLQAQQVIPDTAAEHVLFEQITTLPSKLQQTNQHPLISYYRSIVDNQKLKEELVRKSYLPKLFLSAAVWGRASSVNSVDEFLPLNRGIGMQRSNYLVGLGISYNLFDRRRQRLDLALTERQTVRANKKLAEEQVNMQTNILQAKAEVSASEERLGEIPRQVKAANAAYRQKFSLYKNGLTDIVELNVAQNMLYRAETDYVTAKYNYYLALFHQVIAQNNVDPFLHLFN</sequence>
<keyword evidence="5" id="KW-0812">Transmembrane</keyword>
<dbReference type="OrthoDB" id="654853at2"/>
<name>A0A1H7GVB2_OLID1</name>
<evidence type="ECO:0000313" key="10">
    <source>
        <dbReference type="Proteomes" id="UP000199421"/>
    </source>
</evidence>
<dbReference type="STRING" id="407022.SAMN05661044_00203"/>
<dbReference type="SUPFAM" id="SSF56954">
    <property type="entry name" value="Outer membrane efflux proteins (OEP)"/>
    <property type="match status" value="1"/>
</dbReference>
<dbReference type="AlphaFoldDB" id="A0A1H7GVB2"/>
<keyword evidence="10" id="KW-1185">Reference proteome</keyword>
<keyword evidence="7" id="KW-0998">Cell outer membrane</keyword>
<evidence type="ECO:0000256" key="7">
    <source>
        <dbReference type="ARBA" id="ARBA00023237"/>
    </source>
</evidence>
<evidence type="ECO:0000256" key="8">
    <source>
        <dbReference type="SAM" id="Coils"/>
    </source>
</evidence>
<evidence type="ECO:0000256" key="6">
    <source>
        <dbReference type="ARBA" id="ARBA00023136"/>
    </source>
</evidence>
<dbReference type="GO" id="GO:0015288">
    <property type="term" value="F:porin activity"/>
    <property type="evidence" value="ECO:0007669"/>
    <property type="project" value="TreeGrafter"/>
</dbReference>
<dbReference type="EMBL" id="FOAF01000001">
    <property type="protein sequence ID" value="SEK42096.1"/>
    <property type="molecule type" value="Genomic_DNA"/>
</dbReference>
<keyword evidence="4" id="KW-1134">Transmembrane beta strand</keyword>
<keyword evidence="6" id="KW-0472">Membrane</keyword>
<dbReference type="GO" id="GO:0009279">
    <property type="term" value="C:cell outer membrane"/>
    <property type="evidence" value="ECO:0007669"/>
    <property type="project" value="UniProtKB-SubCell"/>
</dbReference>
<dbReference type="InterPro" id="IPR003423">
    <property type="entry name" value="OMP_efflux"/>
</dbReference>
<feature type="coiled-coil region" evidence="8">
    <location>
        <begin position="347"/>
        <end position="380"/>
    </location>
</feature>
<accession>A0A1H7GVB2</accession>
<proteinExistence type="inferred from homology"/>
<evidence type="ECO:0000256" key="4">
    <source>
        <dbReference type="ARBA" id="ARBA00022452"/>
    </source>
</evidence>
<evidence type="ECO:0000313" key="9">
    <source>
        <dbReference type="EMBL" id="SEK42096.1"/>
    </source>
</evidence>
<evidence type="ECO:0000256" key="3">
    <source>
        <dbReference type="ARBA" id="ARBA00022448"/>
    </source>
</evidence>
<protein>
    <submittedName>
        <fullName evidence="9">Outer membrane protein TolC</fullName>
    </submittedName>
</protein>
<evidence type="ECO:0000256" key="2">
    <source>
        <dbReference type="ARBA" id="ARBA00007613"/>
    </source>
</evidence>
<dbReference type="Gene3D" id="1.20.1600.10">
    <property type="entry name" value="Outer membrane efflux proteins (OEP)"/>
    <property type="match status" value="1"/>
</dbReference>
<dbReference type="GO" id="GO:0015562">
    <property type="term" value="F:efflux transmembrane transporter activity"/>
    <property type="evidence" value="ECO:0007669"/>
    <property type="project" value="InterPro"/>
</dbReference>
<keyword evidence="8" id="KW-0175">Coiled coil</keyword>